<sequence>MVKGRQIKIYLADGTVTGIRHAEIMGWTGQALAVPRNRVKDLSEWDESQKPGVYFLFGVDAETGNDAVYIGEAEHVSNRIQQHLSGKDFWNEVVCFTNKDENITKAHVKYLESRLVTLTNQAKRFELINGNQPPQAVLPRGDRDSMEEFIGNIRLLIGALGYRFLEPLVNKKITTTVAVEDIANSVDIYNLKAKKYQAKAQQTDEGVVVLAGSEGSETANSSLSKGYTKVRNNLIDKGKLVLVGKKLILQEDVLFASPSQAAAVLLGYPCSGPEYWLDKDGISLKQKESLHL</sequence>
<dbReference type="CDD" id="cd10447">
    <property type="entry name" value="GIY-YIG_unchar_2"/>
    <property type="match status" value="1"/>
</dbReference>
<reference evidence="3" key="1">
    <citation type="journal article" date="2019" name="Int. J. Syst. Evol. Microbiol.">
        <title>The Global Catalogue of Microorganisms (GCM) 10K type strain sequencing project: providing services to taxonomists for standard genome sequencing and annotation.</title>
        <authorList>
            <consortium name="The Broad Institute Genomics Platform"/>
            <consortium name="The Broad Institute Genome Sequencing Center for Infectious Disease"/>
            <person name="Wu L."/>
            <person name="Ma J."/>
        </authorList>
    </citation>
    <scope>NUCLEOTIDE SEQUENCE [LARGE SCALE GENOMIC DNA]</scope>
    <source>
        <strain evidence="3">NBRC 103166</strain>
    </source>
</reference>
<evidence type="ECO:0000259" key="1">
    <source>
        <dbReference type="PROSITE" id="PS50164"/>
    </source>
</evidence>
<dbReference type="InterPro" id="IPR000305">
    <property type="entry name" value="GIY-YIG_endonuc"/>
</dbReference>
<evidence type="ECO:0000313" key="3">
    <source>
        <dbReference type="Proteomes" id="UP001157353"/>
    </source>
</evidence>
<organism evidence="2 3">
    <name type="scientific">Psychromonas marina</name>
    <dbReference type="NCBI Taxonomy" id="88364"/>
    <lineage>
        <taxon>Bacteria</taxon>
        <taxon>Pseudomonadati</taxon>
        <taxon>Pseudomonadota</taxon>
        <taxon>Gammaproteobacteria</taxon>
        <taxon>Alteromonadales</taxon>
        <taxon>Psychromonadaceae</taxon>
        <taxon>Psychromonas</taxon>
    </lineage>
</organism>
<accession>A0ABQ6DVI1</accession>
<dbReference type="InterPro" id="IPR035901">
    <property type="entry name" value="GIY-YIG_endonuc_sf"/>
</dbReference>
<dbReference type="Gene3D" id="3.40.1440.10">
    <property type="entry name" value="GIY-YIG endonuclease"/>
    <property type="match status" value="1"/>
</dbReference>
<gene>
    <name evidence="2" type="ORF">GCM10007916_01620</name>
</gene>
<evidence type="ECO:0000313" key="2">
    <source>
        <dbReference type="EMBL" id="GLS89095.1"/>
    </source>
</evidence>
<dbReference type="Pfam" id="PF14267">
    <property type="entry name" value="DUF4357"/>
    <property type="match status" value="1"/>
</dbReference>
<dbReference type="EMBL" id="BSPQ01000001">
    <property type="protein sequence ID" value="GLS89095.1"/>
    <property type="molecule type" value="Genomic_DNA"/>
</dbReference>
<keyword evidence="3" id="KW-1185">Reference proteome</keyword>
<dbReference type="Proteomes" id="UP001157353">
    <property type="component" value="Unassembled WGS sequence"/>
</dbReference>
<dbReference type="InterPro" id="IPR025579">
    <property type="entry name" value="DUF4357"/>
</dbReference>
<name>A0ABQ6DVI1_9GAMM</name>
<protein>
    <submittedName>
        <fullName evidence="2">Methionine sulfoxide reductase</fullName>
    </submittedName>
</protein>
<dbReference type="RefSeq" id="WP_284202214.1">
    <property type="nucleotide sequence ID" value="NZ_BSPQ01000001.1"/>
</dbReference>
<comment type="caution">
    <text evidence="2">The sequence shown here is derived from an EMBL/GenBank/DDBJ whole genome shotgun (WGS) entry which is preliminary data.</text>
</comment>
<feature type="domain" description="GIY-YIG" evidence="1">
    <location>
        <begin position="49"/>
        <end position="127"/>
    </location>
</feature>
<dbReference type="PROSITE" id="PS50164">
    <property type="entry name" value="GIY_YIG"/>
    <property type="match status" value="1"/>
</dbReference>
<proteinExistence type="predicted"/>